<protein>
    <recommendedName>
        <fullName evidence="4">SD-repeat containing protein B domain-containing protein</fullName>
    </recommendedName>
</protein>
<dbReference type="Proteomes" id="UP000515465">
    <property type="component" value="Chromosome"/>
</dbReference>
<dbReference type="InterPro" id="IPR013783">
    <property type="entry name" value="Ig-like_fold"/>
</dbReference>
<dbReference type="RefSeq" id="WP_183461602.1">
    <property type="nucleotide sequence ID" value="NZ_CP050296.1"/>
</dbReference>
<sequence>MHDFGLVEILLAAAAILVVAACVVWLLRKARARRRTQRRADPTSDYAPRSDWERSTGTVNYSSFVYFDVDRDGTYGVGDRPMAGIMVRLFDEQAGYVASTRTNNGGFANFAMSTSSTNAVIRAPGAYRFAVSMPPGWRSPSANETQSQEFRLASGSPAGLVSQDLPHPVGLAPTRSLAGRMAAESTATLSVMADGQELESRALAPGSPFQLDLAAEADMVAIAGSGLDRQLALSPYPTDLGLLSSQTLLSGASLRTIGFDDVTGRGFRKIPCGHAGLQWRNLNAMAQDHTKGSEGYVNGNVSGDHVAYTSSGYPAEFSRETPFGFHSVLLSAAWLKSEGEIALIECWLGEQLVASDQLALSALTPLHYAPMLKAVTRVRLSTKHSWQMVLDDLMLTG</sequence>
<dbReference type="EMBL" id="CP050296">
    <property type="protein sequence ID" value="QND55877.1"/>
    <property type="molecule type" value="Genomic_DNA"/>
</dbReference>
<organism evidence="2 3">
    <name type="scientific">Mesorhizobium huakuii</name>
    <dbReference type="NCBI Taxonomy" id="28104"/>
    <lineage>
        <taxon>Bacteria</taxon>
        <taxon>Pseudomonadati</taxon>
        <taxon>Pseudomonadota</taxon>
        <taxon>Alphaproteobacteria</taxon>
        <taxon>Hyphomicrobiales</taxon>
        <taxon>Phyllobacteriaceae</taxon>
        <taxon>Mesorhizobium</taxon>
    </lineage>
</organism>
<evidence type="ECO:0000256" key="1">
    <source>
        <dbReference type="SAM" id="Phobius"/>
    </source>
</evidence>
<dbReference type="SUPFAM" id="SSF117074">
    <property type="entry name" value="Hypothetical protein PA1324"/>
    <property type="match status" value="1"/>
</dbReference>
<proteinExistence type="predicted"/>
<evidence type="ECO:0008006" key="4">
    <source>
        <dbReference type="Google" id="ProtNLM"/>
    </source>
</evidence>
<keyword evidence="1" id="KW-1133">Transmembrane helix</keyword>
<evidence type="ECO:0000313" key="3">
    <source>
        <dbReference type="Proteomes" id="UP000515465"/>
    </source>
</evidence>
<keyword evidence="1" id="KW-0472">Membrane</keyword>
<evidence type="ECO:0000313" key="2">
    <source>
        <dbReference type="EMBL" id="QND55877.1"/>
    </source>
</evidence>
<dbReference type="Gene3D" id="2.60.40.10">
    <property type="entry name" value="Immunoglobulins"/>
    <property type="match status" value="1"/>
</dbReference>
<keyword evidence="1" id="KW-0812">Transmembrane</keyword>
<name>A0A7G6SMZ5_9HYPH</name>
<accession>A0A7G6SMZ5</accession>
<gene>
    <name evidence="2" type="ORF">HB778_03815</name>
</gene>
<dbReference type="AlphaFoldDB" id="A0A7G6SMZ5"/>
<feature type="transmembrane region" description="Helical" evidence="1">
    <location>
        <begin position="6"/>
        <end position="27"/>
    </location>
</feature>
<reference evidence="3" key="1">
    <citation type="journal article" date="2020" name="Mol. Plant Microbe">
        <title>Rhizobial microsymbionts of the narrowly endemic Oxytropis species growing in Kamchatka are characterized by significant genetic diversity and possess a set of genes that are associated with T3SS and T6SS secretion systems and can affect the development of symbiosis.</title>
        <authorList>
            <person name="Safronova V."/>
            <person name="Guro P."/>
            <person name="Sazanova A."/>
            <person name="Kuznetsova I."/>
            <person name="Belimov A."/>
            <person name="Yakubov V."/>
            <person name="Chirak E."/>
            <person name="Afonin A."/>
            <person name="Gogolev Y."/>
            <person name="Andronov E."/>
            <person name="Tikhonovich I."/>
        </authorList>
    </citation>
    <scope>NUCLEOTIDE SEQUENCE [LARGE SCALE GENOMIC DNA]</scope>
    <source>
        <strain evidence="3">583</strain>
    </source>
</reference>